<proteinExistence type="predicted"/>
<keyword evidence="2" id="KW-1185">Reference proteome</keyword>
<organism evidence="1 2">
    <name type="scientific">Sphingomonas psychrolutea</name>
    <dbReference type="NCBI Taxonomy" id="1259676"/>
    <lineage>
        <taxon>Bacteria</taxon>
        <taxon>Pseudomonadati</taxon>
        <taxon>Pseudomonadota</taxon>
        <taxon>Alphaproteobacteria</taxon>
        <taxon>Sphingomonadales</taxon>
        <taxon>Sphingomonadaceae</taxon>
        <taxon>Sphingomonas</taxon>
    </lineage>
</organism>
<sequence length="44" mass="4695">MNNETKPIAQIAPGSLSQLAVPSGSSFRTNVRLLNVLVLHHLGN</sequence>
<dbReference type="Proteomes" id="UP001157117">
    <property type="component" value="Unassembled WGS sequence"/>
</dbReference>
<evidence type="ECO:0000313" key="2">
    <source>
        <dbReference type="Proteomes" id="UP001157117"/>
    </source>
</evidence>
<protein>
    <submittedName>
        <fullName evidence="1">Uncharacterized protein</fullName>
    </submittedName>
</protein>
<accession>A0ABQ6EHB9</accession>
<evidence type="ECO:0000313" key="1">
    <source>
        <dbReference type="EMBL" id="GLT07158.1"/>
    </source>
</evidence>
<name>A0ABQ6EHB9_9SPHN</name>
<comment type="caution">
    <text evidence="1">The sequence shown here is derived from an EMBL/GenBank/DDBJ whole genome shotgun (WGS) entry which is preliminary data.</text>
</comment>
<reference evidence="2" key="1">
    <citation type="journal article" date="2019" name="Int. J. Syst. Evol. Microbiol.">
        <title>The Global Catalogue of Microorganisms (GCM) 10K type strain sequencing project: providing services to taxonomists for standard genome sequencing and annotation.</title>
        <authorList>
            <consortium name="The Broad Institute Genomics Platform"/>
            <consortium name="The Broad Institute Genome Sequencing Center for Infectious Disease"/>
            <person name="Wu L."/>
            <person name="Ma J."/>
        </authorList>
    </citation>
    <scope>NUCLEOTIDE SEQUENCE [LARGE SCALE GENOMIC DNA]</scope>
    <source>
        <strain evidence="2">NBRC 109639</strain>
    </source>
</reference>
<dbReference type="EMBL" id="BSPT01000077">
    <property type="protein sequence ID" value="GLT07158.1"/>
    <property type="molecule type" value="Genomic_DNA"/>
</dbReference>
<gene>
    <name evidence="1" type="ORF">GCM10007926_40960</name>
</gene>